<name>A0A0A8Y930_ARUDO</name>
<evidence type="ECO:0000313" key="1">
    <source>
        <dbReference type="EMBL" id="JAD21783.1"/>
    </source>
</evidence>
<dbReference type="AlphaFoldDB" id="A0A0A8Y930"/>
<organism evidence="1">
    <name type="scientific">Arundo donax</name>
    <name type="common">Giant reed</name>
    <name type="synonym">Donax arundinaceus</name>
    <dbReference type="NCBI Taxonomy" id="35708"/>
    <lineage>
        <taxon>Eukaryota</taxon>
        <taxon>Viridiplantae</taxon>
        <taxon>Streptophyta</taxon>
        <taxon>Embryophyta</taxon>
        <taxon>Tracheophyta</taxon>
        <taxon>Spermatophyta</taxon>
        <taxon>Magnoliopsida</taxon>
        <taxon>Liliopsida</taxon>
        <taxon>Poales</taxon>
        <taxon>Poaceae</taxon>
        <taxon>PACMAD clade</taxon>
        <taxon>Arundinoideae</taxon>
        <taxon>Arundineae</taxon>
        <taxon>Arundo</taxon>
    </lineage>
</organism>
<protein>
    <submittedName>
        <fullName evidence="1">Uncharacterized protein</fullName>
    </submittedName>
</protein>
<reference evidence="1" key="2">
    <citation type="journal article" date="2015" name="Data Brief">
        <title>Shoot transcriptome of the giant reed, Arundo donax.</title>
        <authorList>
            <person name="Barrero R.A."/>
            <person name="Guerrero F.D."/>
            <person name="Moolhuijzen P."/>
            <person name="Goolsby J.A."/>
            <person name="Tidwell J."/>
            <person name="Bellgard S.E."/>
            <person name="Bellgard M.I."/>
        </authorList>
    </citation>
    <scope>NUCLEOTIDE SEQUENCE</scope>
    <source>
        <tissue evidence="1">Shoot tissue taken approximately 20 cm above the soil surface</tissue>
    </source>
</reference>
<accession>A0A0A8Y930</accession>
<reference evidence="1" key="1">
    <citation type="submission" date="2014-09" db="EMBL/GenBank/DDBJ databases">
        <authorList>
            <person name="Magalhaes I.L.F."/>
            <person name="Oliveira U."/>
            <person name="Santos F.R."/>
            <person name="Vidigal T.H.D.A."/>
            <person name="Brescovit A.D."/>
            <person name="Santos A.J."/>
        </authorList>
    </citation>
    <scope>NUCLEOTIDE SEQUENCE</scope>
    <source>
        <tissue evidence="1">Shoot tissue taken approximately 20 cm above the soil surface</tissue>
    </source>
</reference>
<proteinExistence type="predicted"/>
<dbReference type="EMBL" id="GBRH01276112">
    <property type="protein sequence ID" value="JAD21783.1"/>
    <property type="molecule type" value="Transcribed_RNA"/>
</dbReference>
<sequence length="40" mass="4298">MACLLCSSSACLLRGCSGGAGLRSREEAEERKMEMYGVLE</sequence>